<reference evidence="1" key="1">
    <citation type="submission" date="2022-11" db="EMBL/GenBank/DDBJ databases">
        <title>Genome Sequence of Boeremia exigua.</title>
        <authorList>
            <person name="Buettner E."/>
        </authorList>
    </citation>
    <scope>NUCLEOTIDE SEQUENCE</scope>
    <source>
        <strain evidence="1">CU02</strain>
    </source>
</reference>
<protein>
    <submittedName>
        <fullName evidence="1">Uncharacterized protein</fullName>
    </submittedName>
</protein>
<gene>
    <name evidence="1" type="ORF">OPT61_g7989</name>
</gene>
<evidence type="ECO:0000313" key="1">
    <source>
        <dbReference type="EMBL" id="KAJ8108701.1"/>
    </source>
</evidence>
<accession>A0ACC2I0G4</accession>
<dbReference type="Proteomes" id="UP001153331">
    <property type="component" value="Unassembled WGS sequence"/>
</dbReference>
<sequence length="673" mass="76428">MDLVSDHETTVVPHQLCSLCQEATALYTKIGPWNLHSSVDEESLDGQKPKSWPCMPHHASTDDLKASAASGCHLCTLFLRCMPDESAISATQEQLYIYPKVSTHQPMILLLHLSTADVFGDCTENSVWLYQSGYPRLPRLEFIGKNPPTLEQRFRWCTSTGARLGPQMIGKWLSQCLEDHEWCRKRLGELLPARLLDLNAFSDCEDLQLVLTSKVGKQAYATLSYRWGDHTTVTLRTENYTEFLSCIRYDSLPKTIQDAVEICRRLSIRYLWVDALCVIQENNEDFAHEVANMGSIYAGSLVTVAAGDSQHCNSGIYGTVRPLEEQDCIFEAEGSVFCLTTFSTCKCMAHDFGLQCSALNQRAWVYQERMMSPRTINFYNGTIIWECRTLSMCQRCAHNPGIPLITYPEIKAVFMHLHEYKEGEYPSIRIEYTWSLTVASCSKLQLSNEEDRLNVLAGVAQLMHRHGHETSYGHLLTDFFEQLMWFPVRHYEPAGHTLDKLDCIPSWSWLSDLRSEVNFASHTYENDREEVLYRGTVIRLPPATLVGSLSVITRKWPLRATRIKVRGLLQHFSHEKGVVIAGLPFPLDQNAASDTLDNCSCLVLKRTFDASLDSYYCSCAEAHKRTLSKGLVLQPLGTVTGIYRRVGYFERCTQEMQRLALDSSAQETEVEIE</sequence>
<dbReference type="EMBL" id="JAPHNI010000709">
    <property type="protein sequence ID" value="KAJ8108701.1"/>
    <property type="molecule type" value="Genomic_DNA"/>
</dbReference>
<comment type="caution">
    <text evidence="1">The sequence shown here is derived from an EMBL/GenBank/DDBJ whole genome shotgun (WGS) entry which is preliminary data.</text>
</comment>
<name>A0ACC2I0G4_9PLEO</name>
<proteinExistence type="predicted"/>
<evidence type="ECO:0000313" key="2">
    <source>
        <dbReference type="Proteomes" id="UP001153331"/>
    </source>
</evidence>
<organism evidence="1 2">
    <name type="scientific">Boeremia exigua</name>
    <dbReference type="NCBI Taxonomy" id="749465"/>
    <lineage>
        <taxon>Eukaryota</taxon>
        <taxon>Fungi</taxon>
        <taxon>Dikarya</taxon>
        <taxon>Ascomycota</taxon>
        <taxon>Pezizomycotina</taxon>
        <taxon>Dothideomycetes</taxon>
        <taxon>Pleosporomycetidae</taxon>
        <taxon>Pleosporales</taxon>
        <taxon>Pleosporineae</taxon>
        <taxon>Didymellaceae</taxon>
        <taxon>Boeremia</taxon>
    </lineage>
</organism>
<keyword evidence="2" id="KW-1185">Reference proteome</keyword>